<evidence type="ECO:0000313" key="5">
    <source>
        <dbReference type="EMBL" id="TDW96256.1"/>
    </source>
</evidence>
<gene>
    <name evidence="5" type="ORF">EDB95_4081</name>
</gene>
<evidence type="ECO:0000313" key="6">
    <source>
        <dbReference type="Proteomes" id="UP000294498"/>
    </source>
</evidence>
<evidence type="ECO:0000256" key="3">
    <source>
        <dbReference type="ARBA" id="ARBA00023163"/>
    </source>
</evidence>
<keyword evidence="3" id="KW-0804">Transcription</keyword>
<dbReference type="GO" id="GO:0043565">
    <property type="term" value="F:sequence-specific DNA binding"/>
    <property type="evidence" value="ECO:0007669"/>
    <property type="project" value="InterPro"/>
</dbReference>
<proteinExistence type="predicted"/>
<dbReference type="InterPro" id="IPR009057">
    <property type="entry name" value="Homeodomain-like_sf"/>
</dbReference>
<dbReference type="PANTHER" id="PTHR43280">
    <property type="entry name" value="ARAC-FAMILY TRANSCRIPTIONAL REGULATOR"/>
    <property type="match status" value="1"/>
</dbReference>
<dbReference type="Pfam" id="PF12833">
    <property type="entry name" value="HTH_18"/>
    <property type="match status" value="1"/>
</dbReference>
<dbReference type="PANTHER" id="PTHR43280:SF32">
    <property type="entry name" value="TRANSCRIPTIONAL REGULATORY PROTEIN"/>
    <property type="match status" value="1"/>
</dbReference>
<organism evidence="5 6">
    <name type="scientific">Dinghuibacter silviterrae</name>
    <dbReference type="NCBI Taxonomy" id="1539049"/>
    <lineage>
        <taxon>Bacteria</taxon>
        <taxon>Pseudomonadati</taxon>
        <taxon>Bacteroidota</taxon>
        <taxon>Chitinophagia</taxon>
        <taxon>Chitinophagales</taxon>
        <taxon>Chitinophagaceae</taxon>
        <taxon>Dinghuibacter</taxon>
    </lineage>
</organism>
<dbReference type="EMBL" id="SODV01000002">
    <property type="protein sequence ID" value="TDW96256.1"/>
    <property type="molecule type" value="Genomic_DNA"/>
</dbReference>
<name>A0A4R8DGL6_9BACT</name>
<evidence type="ECO:0000256" key="1">
    <source>
        <dbReference type="ARBA" id="ARBA00023015"/>
    </source>
</evidence>
<keyword evidence="6" id="KW-1185">Reference proteome</keyword>
<dbReference type="Gene3D" id="1.10.10.60">
    <property type="entry name" value="Homeodomain-like"/>
    <property type="match status" value="1"/>
</dbReference>
<feature type="domain" description="HTH araC/xylS-type" evidence="4">
    <location>
        <begin position="185"/>
        <end position="295"/>
    </location>
</feature>
<evidence type="ECO:0000259" key="4">
    <source>
        <dbReference type="PROSITE" id="PS01124"/>
    </source>
</evidence>
<dbReference type="SMART" id="SM00342">
    <property type="entry name" value="HTH_ARAC"/>
    <property type="match status" value="1"/>
</dbReference>
<comment type="caution">
    <text evidence="5">The sequence shown here is derived from an EMBL/GenBank/DDBJ whole genome shotgun (WGS) entry which is preliminary data.</text>
</comment>
<keyword evidence="1" id="KW-0805">Transcription regulation</keyword>
<keyword evidence="2 5" id="KW-0238">DNA-binding</keyword>
<reference evidence="5 6" key="1">
    <citation type="submission" date="2019-03" db="EMBL/GenBank/DDBJ databases">
        <title>Genomic Encyclopedia of Type Strains, Phase IV (KMG-IV): sequencing the most valuable type-strain genomes for metagenomic binning, comparative biology and taxonomic classification.</title>
        <authorList>
            <person name="Goeker M."/>
        </authorList>
    </citation>
    <scope>NUCLEOTIDE SEQUENCE [LARGE SCALE GENOMIC DNA]</scope>
    <source>
        <strain evidence="5 6">DSM 100059</strain>
    </source>
</reference>
<dbReference type="InterPro" id="IPR018060">
    <property type="entry name" value="HTH_AraC"/>
</dbReference>
<sequence length="295" mass="33547">MQTRERVDRFLERWGKAQDKASGFHVYRLDDTPVSDRSPLMRRDYYKISLLLEGAAVIAFADRTIPIKGAALIFSNPMIPYAWQRVSEKQTGYFCLFTEAFLNNQVRNESPAGSSFFRAQGDHVLFPDPLAAERIAAVFGMMLQEVEGVYAYKYDVLRSHVQLLIHEAHKMTPPVDAYTPTTSADRITEVFLTLLARQFPIASTHDRIRIKTAAGFAEQLSVHVNHLNKSVKAVTGKTTTEWIVEHIVKEAKALLQHTTWDVAEIGYCLGFAHATNFSIFFKKMVGETPHHFRQK</sequence>
<protein>
    <submittedName>
        <fullName evidence="5">AraC-like DNA-binding protein</fullName>
    </submittedName>
</protein>
<dbReference type="PROSITE" id="PS01124">
    <property type="entry name" value="HTH_ARAC_FAMILY_2"/>
    <property type="match status" value="1"/>
</dbReference>
<dbReference type="AlphaFoldDB" id="A0A4R8DGL6"/>
<dbReference type="Proteomes" id="UP000294498">
    <property type="component" value="Unassembled WGS sequence"/>
</dbReference>
<accession>A0A4R8DGL6</accession>
<dbReference type="GO" id="GO:0003700">
    <property type="term" value="F:DNA-binding transcription factor activity"/>
    <property type="evidence" value="ECO:0007669"/>
    <property type="project" value="InterPro"/>
</dbReference>
<dbReference type="RefSeq" id="WP_133996366.1">
    <property type="nucleotide sequence ID" value="NZ_SODV01000002.1"/>
</dbReference>
<dbReference type="OrthoDB" id="1096411at2"/>
<dbReference type="SUPFAM" id="SSF46689">
    <property type="entry name" value="Homeodomain-like"/>
    <property type="match status" value="1"/>
</dbReference>
<evidence type="ECO:0000256" key="2">
    <source>
        <dbReference type="ARBA" id="ARBA00023125"/>
    </source>
</evidence>